<evidence type="ECO:0000313" key="3">
    <source>
        <dbReference type="EMBL" id="KAL3659227.1"/>
    </source>
</evidence>
<feature type="region of interest" description="Disordered" evidence="1">
    <location>
        <begin position="59"/>
        <end position="109"/>
    </location>
</feature>
<feature type="signal peptide" evidence="2">
    <location>
        <begin position="1"/>
        <end position="16"/>
    </location>
</feature>
<evidence type="ECO:0000313" key="4">
    <source>
        <dbReference type="Proteomes" id="UP001632037"/>
    </source>
</evidence>
<evidence type="ECO:0000256" key="2">
    <source>
        <dbReference type="SAM" id="SignalP"/>
    </source>
</evidence>
<proteinExistence type="predicted"/>
<dbReference type="AlphaFoldDB" id="A0ABD3EZV0"/>
<feature type="chain" id="PRO_5044830229" description="RxLR effector protein" evidence="2">
    <location>
        <begin position="17"/>
        <end position="174"/>
    </location>
</feature>
<comment type="caution">
    <text evidence="3">The sequence shown here is derived from an EMBL/GenBank/DDBJ whole genome shotgun (WGS) entry which is preliminary data.</text>
</comment>
<evidence type="ECO:0008006" key="5">
    <source>
        <dbReference type="Google" id="ProtNLM"/>
    </source>
</evidence>
<reference evidence="3 4" key="1">
    <citation type="submission" date="2024-09" db="EMBL/GenBank/DDBJ databases">
        <title>Genome sequencing and assembly of Phytophthora oleae, isolate VK10A, causative agent of rot of olive drupes.</title>
        <authorList>
            <person name="Conti Taguali S."/>
            <person name="Riolo M."/>
            <person name="La Spada F."/>
            <person name="Cacciola S.O."/>
            <person name="Dionisio G."/>
        </authorList>
    </citation>
    <scope>NUCLEOTIDE SEQUENCE [LARGE SCALE GENOMIC DNA]</scope>
    <source>
        <strain evidence="3 4">VK10A</strain>
    </source>
</reference>
<name>A0ABD3EZV0_9STRA</name>
<dbReference type="Proteomes" id="UP001632037">
    <property type="component" value="Unassembled WGS sequence"/>
</dbReference>
<accession>A0ABD3EZV0</accession>
<dbReference type="EMBL" id="JBIMZQ010000048">
    <property type="protein sequence ID" value="KAL3659227.1"/>
    <property type="molecule type" value="Genomic_DNA"/>
</dbReference>
<organism evidence="3 4">
    <name type="scientific">Phytophthora oleae</name>
    <dbReference type="NCBI Taxonomy" id="2107226"/>
    <lineage>
        <taxon>Eukaryota</taxon>
        <taxon>Sar</taxon>
        <taxon>Stramenopiles</taxon>
        <taxon>Oomycota</taxon>
        <taxon>Peronosporomycetes</taxon>
        <taxon>Peronosporales</taxon>
        <taxon>Peronosporaceae</taxon>
        <taxon>Phytophthora</taxon>
    </lineage>
</organism>
<keyword evidence="2" id="KW-0732">Signal</keyword>
<feature type="compositionally biased region" description="Gly residues" evidence="1">
    <location>
        <begin position="66"/>
        <end position="94"/>
    </location>
</feature>
<evidence type="ECO:0000256" key="1">
    <source>
        <dbReference type="SAM" id="MobiDB-lite"/>
    </source>
</evidence>
<sequence>MRLLHLVVAIAASVAAIGNDITTFANEVTETNTRANLILDTALSHDVAIRKLPGYDEELEERRGGGGHGGGGHGGGGHGVSGGHAVSGGDGVSGGHATTTTGGGDTTTTGGGYVYRGGYVYGTHNGAHSDSGSRKKKKKCNRFTNWFKRLFNKNIKKCPKKGEEEDTRRLRANE</sequence>
<keyword evidence="4" id="KW-1185">Reference proteome</keyword>
<protein>
    <recommendedName>
        <fullName evidence="5">RxLR effector protein</fullName>
    </recommendedName>
</protein>
<gene>
    <name evidence="3" type="ORF">V7S43_015805</name>
</gene>